<dbReference type="EMBL" id="FNUY01000016">
    <property type="protein sequence ID" value="SEG80233.1"/>
    <property type="molecule type" value="Genomic_DNA"/>
</dbReference>
<dbReference type="OrthoDB" id="3611744at2"/>
<sequence>MKRIAIIQSCYVPWRGFFDLIARCDEYVIYDQVAFSKGHWHNRNRIKTSAGLRWLTIPVSTSDRLGQPMEQVEVKEGWAEAHMLQIEQAYAKAPMRASFMPTLRAQYERAGAKRLLTDINEIFLRWLVELLDIGVTITRDRDYALTGTRSERVLSTCVAAGATHYVSGPSAKSYLDEEQFKAAGITVEWMEYGPYPNYPQLHEGPFEGQVSILDALLNGQAEMLRNTLGLAGTHDAAGATGELVNSPK</sequence>
<proteinExistence type="predicted"/>
<dbReference type="InterPro" id="IPR014985">
    <property type="entry name" value="WbqC"/>
</dbReference>
<organism evidence="1 2">
    <name type="scientific">Bosea lathyri</name>
    <dbReference type="NCBI Taxonomy" id="1036778"/>
    <lineage>
        <taxon>Bacteria</taxon>
        <taxon>Pseudomonadati</taxon>
        <taxon>Pseudomonadota</taxon>
        <taxon>Alphaproteobacteria</taxon>
        <taxon>Hyphomicrobiales</taxon>
        <taxon>Boseaceae</taxon>
        <taxon>Bosea</taxon>
    </lineage>
</organism>
<keyword evidence="2" id="KW-1185">Reference proteome</keyword>
<gene>
    <name evidence="1" type="ORF">SAMN04488115_11617</name>
</gene>
<reference evidence="1 2" key="1">
    <citation type="submission" date="2016-10" db="EMBL/GenBank/DDBJ databases">
        <authorList>
            <person name="de Groot N.N."/>
        </authorList>
    </citation>
    <scope>NUCLEOTIDE SEQUENCE [LARGE SCALE GENOMIC DNA]</scope>
    <source>
        <strain evidence="1 2">DSM 26656</strain>
    </source>
</reference>
<accession>A0A1H6D622</accession>
<name>A0A1H6D622_9HYPH</name>
<dbReference type="AlphaFoldDB" id="A0A1H6D622"/>
<dbReference type="RefSeq" id="WP_103875413.1">
    <property type="nucleotide sequence ID" value="NZ_FNUY01000016.1"/>
</dbReference>
<dbReference type="Pfam" id="PF08889">
    <property type="entry name" value="WbqC"/>
    <property type="match status" value="1"/>
</dbReference>
<evidence type="ECO:0000313" key="1">
    <source>
        <dbReference type="EMBL" id="SEG80233.1"/>
    </source>
</evidence>
<protein>
    <submittedName>
        <fullName evidence="1">WbqC-like protein family protein</fullName>
    </submittedName>
</protein>
<evidence type="ECO:0000313" key="2">
    <source>
        <dbReference type="Proteomes" id="UP000236743"/>
    </source>
</evidence>
<dbReference type="Proteomes" id="UP000236743">
    <property type="component" value="Unassembled WGS sequence"/>
</dbReference>